<evidence type="ECO:0000256" key="11">
    <source>
        <dbReference type="RuleBase" id="RU362091"/>
    </source>
</evidence>
<feature type="transmembrane region" description="Helical" evidence="12">
    <location>
        <begin position="90"/>
        <end position="112"/>
    </location>
</feature>
<keyword evidence="9 12" id="KW-0472">Membrane</keyword>
<evidence type="ECO:0000256" key="9">
    <source>
        <dbReference type="ARBA" id="ARBA00023136"/>
    </source>
</evidence>
<reference evidence="14" key="1">
    <citation type="journal article" date="2019" name="Int. J. Syst. Evol. Microbiol.">
        <title>The Global Catalogue of Microorganisms (GCM) 10K type strain sequencing project: providing services to taxonomists for standard genome sequencing and annotation.</title>
        <authorList>
            <consortium name="The Broad Institute Genomics Platform"/>
            <consortium name="The Broad Institute Genome Sequencing Center for Infectious Disease"/>
            <person name="Wu L."/>
            <person name="Ma J."/>
        </authorList>
    </citation>
    <scope>NUCLEOTIDE SEQUENCE [LARGE SCALE GENOMIC DNA]</scope>
    <source>
        <strain evidence="14">ZS-22-S1</strain>
    </source>
</reference>
<dbReference type="CDD" id="cd11493">
    <property type="entry name" value="SLC5sbd_NIS-like_u1"/>
    <property type="match status" value="1"/>
</dbReference>
<feature type="transmembrane region" description="Helical" evidence="12">
    <location>
        <begin position="383"/>
        <end position="404"/>
    </location>
</feature>
<dbReference type="EMBL" id="JBHSIS010000010">
    <property type="protein sequence ID" value="MFC4856446.1"/>
    <property type="molecule type" value="Genomic_DNA"/>
</dbReference>
<keyword evidence="5 12" id="KW-0812">Transmembrane</keyword>
<feature type="transmembrane region" description="Helical" evidence="12">
    <location>
        <begin position="133"/>
        <end position="154"/>
    </location>
</feature>
<evidence type="ECO:0000256" key="6">
    <source>
        <dbReference type="ARBA" id="ARBA00022989"/>
    </source>
</evidence>
<gene>
    <name evidence="13" type="ORF">ACFPCV_23310</name>
</gene>
<feature type="transmembrane region" description="Helical" evidence="12">
    <location>
        <begin position="191"/>
        <end position="215"/>
    </location>
</feature>
<organism evidence="13 14">
    <name type="scientific">Actinophytocola glycyrrhizae</name>
    <dbReference type="NCBI Taxonomy" id="2044873"/>
    <lineage>
        <taxon>Bacteria</taxon>
        <taxon>Bacillati</taxon>
        <taxon>Actinomycetota</taxon>
        <taxon>Actinomycetes</taxon>
        <taxon>Pseudonocardiales</taxon>
        <taxon>Pseudonocardiaceae</taxon>
    </lineage>
</organism>
<name>A0ABV9S748_9PSEU</name>
<dbReference type="Proteomes" id="UP001595859">
    <property type="component" value="Unassembled WGS sequence"/>
</dbReference>
<dbReference type="PANTHER" id="PTHR42985">
    <property type="entry name" value="SODIUM-COUPLED MONOCARBOXYLATE TRANSPORTER"/>
    <property type="match status" value="1"/>
</dbReference>
<evidence type="ECO:0000313" key="13">
    <source>
        <dbReference type="EMBL" id="MFC4856446.1"/>
    </source>
</evidence>
<evidence type="ECO:0000256" key="12">
    <source>
        <dbReference type="SAM" id="Phobius"/>
    </source>
</evidence>
<keyword evidence="3" id="KW-0813">Transport</keyword>
<feature type="transmembrane region" description="Helical" evidence="12">
    <location>
        <begin position="503"/>
        <end position="523"/>
    </location>
</feature>
<evidence type="ECO:0000256" key="1">
    <source>
        <dbReference type="ARBA" id="ARBA00004651"/>
    </source>
</evidence>
<evidence type="ECO:0000313" key="14">
    <source>
        <dbReference type="Proteomes" id="UP001595859"/>
    </source>
</evidence>
<feature type="transmembrane region" description="Helical" evidence="12">
    <location>
        <begin position="160"/>
        <end position="184"/>
    </location>
</feature>
<feature type="transmembrane region" description="Helical" evidence="12">
    <location>
        <begin position="44"/>
        <end position="70"/>
    </location>
</feature>
<dbReference type="PANTHER" id="PTHR42985:SF47">
    <property type="entry name" value="INTEGRAL MEMBRANE TRANSPORT PROTEIN"/>
    <property type="match status" value="1"/>
</dbReference>
<evidence type="ECO:0000256" key="3">
    <source>
        <dbReference type="ARBA" id="ARBA00022448"/>
    </source>
</evidence>
<dbReference type="PROSITE" id="PS50283">
    <property type="entry name" value="NA_SOLUT_SYMP_3"/>
    <property type="match status" value="1"/>
</dbReference>
<keyword evidence="10" id="KW-0739">Sodium transport</keyword>
<dbReference type="InterPro" id="IPR051163">
    <property type="entry name" value="Sodium:Solute_Symporter_SSF"/>
</dbReference>
<feature type="transmembrane region" description="Helical" evidence="12">
    <location>
        <begin position="340"/>
        <end position="362"/>
    </location>
</feature>
<evidence type="ECO:0000256" key="4">
    <source>
        <dbReference type="ARBA" id="ARBA00022475"/>
    </source>
</evidence>
<feature type="transmembrane region" description="Helical" evidence="12">
    <location>
        <begin position="6"/>
        <end position="23"/>
    </location>
</feature>
<sequence length="542" mass="57511">MRALDIAIIVIFLIGMPLLGVLIGGRQKSATDYFVSEKKISWWVVCLSVVSAETSTLTVLSVPVVAYLAPPAAGGMTYLTLALGYIAGRIIVSFVLLPRYVAGDLVTAYAFLGKRYGDGMRATASVTFQFTRLLADGIRLFATAIPIKVVLAAYGVNASYWAIVIVLGIAMVFYTFVGGVRAVVWVDAIQMLWYVLGGAIVMVALARALPSGWFGDAVDASKFQLFDFSSDPLTGGFPFLAAFFGGTLLAMASHGVDQLIVQRLMSTGDVRAAQKALIASGVVVFLQFAFFLVIGVMMWAFYQAAVPTDPVADGGLGLGNKDELFANFIVTELPSGLSGFVIAGILAAALSSSLGALASATVTDVYERVSRRTLSETDRLRLGRIWTVVWAGLLIVCAGLFATANRTTADPIVVQALGITGYTYGALLGAFLLGLIFKRARQFDGLVAFLTTVAAMTFVILGVKFVGPSAAADPVANGYAEWTSIRIDFSSAVPAEGVRTLTAWWYTPLGVMVTLVVGGLLSLRHPRRPEPNTKEPAATKAA</sequence>
<comment type="caution">
    <text evidence="13">The sequence shown here is derived from an EMBL/GenBank/DDBJ whole genome shotgun (WGS) entry which is preliminary data.</text>
</comment>
<feature type="transmembrane region" description="Helical" evidence="12">
    <location>
        <begin position="446"/>
        <end position="467"/>
    </location>
</feature>
<feature type="transmembrane region" description="Helical" evidence="12">
    <location>
        <begin position="416"/>
        <end position="437"/>
    </location>
</feature>
<feature type="transmembrane region" description="Helical" evidence="12">
    <location>
        <begin position="235"/>
        <end position="256"/>
    </location>
</feature>
<evidence type="ECO:0000256" key="10">
    <source>
        <dbReference type="ARBA" id="ARBA00023201"/>
    </source>
</evidence>
<evidence type="ECO:0000256" key="5">
    <source>
        <dbReference type="ARBA" id="ARBA00022692"/>
    </source>
</evidence>
<comment type="similarity">
    <text evidence="2 11">Belongs to the sodium:solute symporter (SSF) (TC 2.A.21) family.</text>
</comment>
<protein>
    <submittedName>
        <fullName evidence="13">Sodium:solute symporter</fullName>
    </submittedName>
</protein>
<dbReference type="Pfam" id="PF00474">
    <property type="entry name" value="SSF"/>
    <property type="match status" value="1"/>
</dbReference>
<dbReference type="Gene3D" id="1.20.1730.10">
    <property type="entry name" value="Sodium/glucose cotransporter"/>
    <property type="match status" value="1"/>
</dbReference>
<keyword evidence="8" id="KW-0406">Ion transport</keyword>
<dbReference type="InterPro" id="IPR001734">
    <property type="entry name" value="Na/solute_symporter"/>
</dbReference>
<keyword evidence="6 12" id="KW-1133">Transmembrane helix</keyword>
<evidence type="ECO:0000256" key="2">
    <source>
        <dbReference type="ARBA" id="ARBA00006434"/>
    </source>
</evidence>
<proteinExistence type="inferred from homology"/>
<keyword evidence="7" id="KW-0915">Sodium</keyword>
<accession>A0ABV9S748</accession>
<dbReference type="RefSeq" id="WP_378058420.1">
    <property type="nucleotide sequence ID" value="NZ_JBHSIS010000010.1"/>
</dbReference>
<comment type="subcellular location">
    <subcellularLocation>
        <location evidence="1">Cell membrane</location>
        <topology evidence="1">Multi-pass membrane protein</topology>
    </subcellularLocation>
</comment>
<feature type="transmembrane region" description="Helical" evidence="12">
    <location>
        <begin position="277"/>
        <end position="302"/>
    </location>
</feature>
<keyword evidence="14" id="KW-1185">Reference proteome</keyword>
<evidence type="ECO:0000256" key="7">
    <source>
        <dbReference type="ARBA" id="ARBA00023053"/>
    </source>
</evidence>
<keyword evidence="4" id="KW-1003">Cell membrane</keyword>
<dbReference type="InterPro" id="IPR038377">
    <property type="entry name" value="Na/Glc_symporter_sf"/>
</dbReference>
<evidence type="ECO:0000256" key="8">
    <source>
        <dbReference type="ARBA" id="ARBA00023065"/>
    </source>
</evidence>